<comment type="similarity">
    <text evidence="8 9">Belongs to the TonB-dependent receptor family.</text>
</comment>
<proteinExistence type="inferred from homology"/>
<dbReference type="Proteomes" id="UP001176471">
    <property type="component" value="Unassembled WGS sequence"/>
</dbReference>
<evidence type="ECO:0000256" key="9">
    <source>
        <dbReference type="RuleBase" id="RU003357"/>
    </source>
</evidence>
<keyword evidence="3 8" id="KW-1134">Transmembrane beta strand</keyword>
<accession>A0ABT8ZJD0</accession>
<evidence type="ECO:0000259" key="11">
    <source>
        <dbReference type="Pfam" id="PF00593"/>
    </source>
</evidence>
<dbReference type="SUPFAM" id="SSF56935">
    <property type="entry name" value="Porins"/>
    <property type="match status" value="1"/>
</dbReference>
<dbReference type="RefSeq" id="WP_304535123.1">
    <property type="nucleotide sequence ID" value="NZ_JAUQOM010000002.1"/>
</dbReference>
<protein>
    <submittedName>
        <fullName evidence="13">TonB-dependent receptor</fullName>
    </submittedName>
</protein>
<evidence type="ECO:0000256" key="1">
    <source>
        <dbReference type="ARBA" id="ARBA00004571"/>
    </source>
</evidence>
<dbReference type="InterPro" id="IPR012910">
    <property type="entry name" value="Plug_dom"/>
</dbReference>
<comment type="subcellular location">
    <subcellularLocation>
        <location evidence="1 8">Cell outer membrane</location>
        <topology evidence="1 8">Multi-pass membrane protein</topology>
    </subcellularLocation>
</comment>
<keyword evidence="4 8" id="KW-0812">Transmembrane</keyword>
<keyword evidence="5 9" id="KW-0798">TonB box</keyword>
<evidence type="ECO:0000256" key="4">
    <source>
        <dbReference type="ARBA" id="ARBA00022692"/>
    </source>
</evidence>
<dbReference type="PROSITE" id="PS52016">
    <property type="entry name" value="TONB_DEPENDENT_REC_3"/>
    <property type="match status" value="1"/>
</dbReference>
<evidence type="ECO:0000313" key="14">
    <source>
        <dbReference type="Proteomes" id="UP001176471"/>
    </source>
</evidence>
<evidence type="ECO:0000256" key="3">
    <source>
        <dbReference type="ARBA" id="ARBA00022452"/>
    </source>
</evidence>
<reference evidence="13" key="1">
    <citation type="submission" date="2023-07" db="EMBL/GenBank/DDBJ databases">
        <title>Bacterial whole genome sequence for Sphingobium sp. HBC34.</title>
        <authorList>
            <person name="Le V."/>
            <person name="Ko S.-R."/>
            <person name="Ahn C.-Y."/>
            <person name="Oh H.-M."/>
        </authorList>
    </citation>
    <scope>NUCLEOTIDE SEQUENCE</scope>
    <source>
        <strain evidence="13">HBC34</strain>
    </source>
</reference>
<evidence type="ECO:0000259" key="12">
    <source>
        <dbReference type="Pfam" id="PF07715"/>
    </source>
</evidence>
<evidence type="ECO:0000256" key="8">
    <source>
        <dbReference type="PROSITE-ProRule" id="PRU01360"/>
    </source>
</evidence>
<dbReference type="Gene3D" id="2.40.170.20">
    <property type="entry name" value="TonB-dependent receptor, beta-barrel domain"/>
    <property type="match status" value="1"/>
</dbReference>
<evidence type="ECO:0000256" key="2">
    <source>
        <dbReference type="ARBA" id="ARBA00022448"/>
    </source>
</evidence>
<evidence type="ECO:0000256" key="10">
    <source>
        <dbReference type="SAM" id="SignalP"/>
    </source>
</evidence>
<dbReference type="PANTHER" id="PTHR47234">
    <property type="match status" value="1"/>
</dbReference>
<evidence type="ECO:0000256" key="7">
    <source>
        <dbReference type="ARBA" id="ARBA00023237"/>
    </source>
</evidence>
<keyword evidence="2 8" id="KW-0813">Transport</keyword>
<dbReference type="InterPro" id="IPR037066">
    <property type="entry name" value="Plug_dom_sf"/>
</dbReference>
<dbReference type="Gene3D" id="2.170.130.10">
    <property type="entry name" value="TonB-dependent receptor, plug domain"/>
    <property type="match status" value="1"/>
</dbReference>
<dbReference type="InterPro" id="IPR036942">
    <property type="entry name" value="Beta-barrel_TonB_sf"/>
</dbReference>
<dbReference type="PANTHER" id="PTHR47234:SF2">
    <property type="entry name" value="TONB-DEPENDENT RECEPTOR"/>
    <property type="match status" value="1"/>
</dbReference>
<sequence>MSVKSKVLSVNPWLGASVVALGMALSVTSAQAAPPAAPDADSASQDMAGGVPDILVTGNRSLNNDIRRNRDDIQPYIVFDSALLTQSGAQNVEDFLQARLPMIASQTTQSQNGPPTTPADRLNLRGLGADETLVLVDGRRLPSISTGDNLGQPNINGISISQIERIEVLPSTASGIYGGGATGGVINIVLKRQYSGLGLEARYNDATDFKAGQSYFSINGGLTFDKGRTRIMGSASRSRANTLLSSDRDFFQRGAELQFRNDPTNPTILLGGPNICSTVDSFNCATDPLALIGGASLNSAVTSVPDKYAGNPADLAARAGKLIFNRSNLPIWTAPDVTTYSANIRREFGKNIEVFADFSRDESDAVNRTPIQYTLYVPQGAEANPFQQDVLALINIPNSFTQSQNTKNTRLNVGTIIQLPHQWSAALEYDWLQSKGRSTSNVVLGPKSAAAEEALQASVFQGTPLVNPTSLFNVFAESGSDKTTLEIASLRLGGPVFRLPGGNMTATALIEKRWEVRDDTVNASSFFGSTTYFWTPEAVRNVESGYLELRAPIVGKANNLPLIHQLELMGSIRHDRYKTRYSGSSIRVDSETGPFPDEPAATNTLSATNFTVGFKYAPTQDIVFRASWGNGFLPPKLGNIRSEPPALLSSFLISLLNLTDPARGNSLIPGPLTVLGGGSPNLKPEKSDSFSAGVVLTPRFVPGLRISVDLTSIRKSDEVLNLPVDFFLANQKAFPDRIIRGPNLPGDAPGTPGPITAVDTTAVNLASSRLRAIDFQVDYDIKETGFGSLHFYGVATHTDELSLKSLPGEPAVNRAGFFEGPLKWRANAGVDWKSGSWSAGWNTQIYGSYRVCKSIVGAFTCNQQETWQGARKVPTQTYSDIYVSYEFKAGGVLNNSNIRVGIQNIFDKKPPVVASGIDQTGYSSFADPRLQRFTLALRKQF</sequence>
<evidence type="ECO:0000256" key="5">
    <source>
        <dbReference type="ARBA" id="ARBA00023077"/>
    </source>
</evidence>
<keyword evidence="13" id="KW-0675">Receptor</keyword>
<keyword evidence="10" id="KW-0732">Signal</keyword>
<name>A0ABT8ZJD0_9SPHN</name>
<dbReference type="EMBL" id="JAUQOM010000002">
    <property type="protein sequence ID" value="MDO7834632.1"/>
    <property type="molecule type" value="Genomic_DNA"/>
</dbReference>
<feature type="domain" description="TonB-dependent receptor-like beta-barrel" evidence="11">
    <location>
        <begin position="370"/>
        <end position="905"/>
    </location>
</feature>
<feature type="domain" description="TonB-dependent receptor plug" evidence="12">
    <location>
        <begin position="72"/>
        <end position="185"/>
    </location>
</feature>
<evidence type="ECO:0000313" key="13">
    <source>
        <dbReference type="EMBL" id="MDO7834632.1"/>
    </source>
</evidence>
<dbReference type="Pfam" id="PF00593">
    <property type="entry name" value="TonB_dep_Rec_b-barrel"/>
    <property type="match status" value="1"/>
</dbReference>
<dbReference type="Pfam" id="PF07715">
    <property type="entry name" value="Plug"/>
    <property type="match status" value="1"/>
</dbReference>
<evidence type="ECO:0000256" key="6">
    <source>
        <dbReference type="ARBA" id="ARBA00023136"/>
    </source>
</evidence>
<keyword evidence="14" id="KW-1185">Reference proteome</keyword>
<feature type="chain" id="PRO_5046784220" evidence="10">
    <location>
        <begin position="33"/>
        <end position="941"/>
    </location>
</feature>
<keyword evidence="7 8" id="KW-0998">Cell outer membrane</keyword>
<keyword evidence="6 8" id="KW-0472">Membrane</keyword>
<comment type="caution">
    <text evidence="13">The sequence shown here is derived from an EMBL/GenBank/DDBJ whole genome shotgun (WGS) entry which is preliminary data.</text>
</comment>
<organism evidence="13 14">
    <name type="scientific">Sphingobium cyanobacteriorum</name>
    <dbReference type="NCBI Taxonomy" id="3063954"/>
    <lineage>
        <taxon>Bacteria</taxon>
        <taxon>Pseudomonadati</taxon>
        <taxon>Pseudomonadota</taxon>
        <taxon>Alphaproteobacteria</taxon>
        <taxon>Sphingomonadales</taxon>
        <taxon>Sphingomonadaceae</taxon>
        <taxon>Sphingobium</taxon>
    </lineage>
</organism>
<dbReference type="InterPro" id="IPR039426">
    <property type="entry name" value="TonB-dep_rcpt-like"/>
</dbReference>
<dbReference type="InterPro" id="IPR000531">
    <property type="entry name" value="Beta-barrel_TonB"/>
</dbReference>
<gene>
    <name evidence="13" type="ORF">Q4610_06195</name>
</gene>
<feature type="signal peptide" evidence="10">
    <location>
        <begin position="1"/>
        <end position="32"/>
    </location>
</feature>